<dbReference type="Proteomes" id="UP000252554">
    <property type="component" value="Unassembled WGS sequence"/>
</dbReference>
<feature type="region of interest" description="Disordered" evidence="1">
    <location>
        <begin position="1"/>
        <end position="21"/>
    </location>
</feature>
<evidence type="ECO:0000256" key="1">
    <source>
        <dbReference type="SAM" id="MobiDB-lite"/>
    </source>
</evidence>
<dbReference type="Pfam" id="PF05930">
    <property type="entry name" value="Phage_AlpA"/>
    <property type="match status" value="1"/>
</dbReference>
<dbReference type="SUPFAM" id="SSF46955">
    <property type="entry name" value="Putative DNA-binding domain"/>
    <property type="match status" value="1"/>
</dbReference>
<dbReference type="InterPro" id="IPR009061">
    <property type="entry name" value="DNA-bd_dom_put_sf"/>
</dbReference>
<protein>
    <submittedName>
        <fullName evidence="2">AlpA family transcriptional regulator</fullName>
    </submittedName>
</protein>
<organism evidence="2 3">
    <name type="scientific">Stutzerimonas zhaodongensis</name>
    <dbReference type="NCBI Taxonomy" id="1176257"/>
    <lineage>
        <taxon>Bacteria</taxon>
        <taxon>Pseudomonadati</taxon>
        <taxon>Pseudomonadota</taxon>
        <taxon>Gammaproteobacteria</taxon>
        <taxon>Pseudomonadales</taxon>
        <taxon>Pseudomonadaceae</taxon>
        <taxon>Stutzerimonas</taxon>
    </lineage>
</organism>
<proteinExistence type="predicted"/>
<dbReference type="AlphaFoldDB" id="A0A365PZ09"/>
<accession>A0A365PZ09</accession>
<dbReference type="EMBL" id="QNTV01000001">
    <property type="protein sequence ID" value="RBA62170.1"/>
    <property type="molecule type" value="Genomic_DNA"/>
</dbReference>
<feature type="compositionally biased region" description="Polar residues" evidence="1">
    <location>
        <begin position="1"/>
        <end position="16"/>
    </location>
</feature>
<evidence type="ECO:0000313" key="3">
    <source>
        <dbReference type="Proteomes" id="UP000252554"/>
    </source>
</evidence>
<evidence type="ECO:0000313" key="2">
    <source>
        <dbReference type="EMBL" id="RBA62170.1"/>
    </source>
</evidence>
<dbReference type="PANTHER" id="PTHR36154:SF1">
    <property type="entry name" value="DNA-BINDING TRANSCRIPTIONAL ACTIVATOR ALPA"/>
    <property type="match status" value="1"/>
</dbReference>
<dbReference type="InterPro" id="IPR052931">
    <property type="entry name" value="Prophage_regulatory_activator"/>
</dbReference>
<name>A0A365PZ09_9GAMM</name>
<comment type="caution">
    <text evidence="2">The sequence shown here is derived from an EMBL/GenBank/DDBJ whole genome shotgun (WGS) entry which is preliminary data.</text>
</comment>
<reference evidence="2 3" key="1">
    <citation type="submission" date="2018-06" db="EMBL/GenBank/DDBJ databases">
        <title>Whole genome sequencing of four bacterial strains from South Shetland trench revealing bio-synthetic gene clusters.</title>
        <authorList>
            <person name="Abdel-Mageed W.M."/>
            <person name="Lehri B."/>
            <person name="Jarmusch S.A."/>
            <person name="Miranda K."/>
            <person name="Goodfellow M."/>
            <person name="Jaspars M."/>
            <person name="Karlyshev A.V."/>
        </authorList>
    </citation>
    <scope>NUCLEOTIDE SEQUENCE [LARGE SCALE GENOMIC DNA]</scope>
    <source>
        <strain evidence="2 3">SST2</strain>
    </source>
</reference>
<dbReference type="Gene3D" id="1.10.238.160">
    <property type="match status" value="1"/>
</dbReference>
<sequence length="123" mass="14482">MGYQSHISSAPSSKIRQSLPIPDTEAYETLPQFPKRSPLPFRRTIRRHELRQIIPLSETTIYEMERRGDFPRRFNLTPRCVVWDLAEVEAWIEERKRAPRLDVSGPDVRLRKTRPVRVGEDEA</sequence>
<dbReference type="RefSeq" id="WP_128118874.1">
    <property type="nucleotide sequence ID" value="NZ_QNTV01000001.1"/>
</dbReference>
<gene>
    <name evidence="2" type="ORF">DQ403_00780</name>
</gene>
<dbReference type="InterPro" id="IPR010260">
    <property type="entry name" value="AlpA"/>
</dbReference>
<dbReference type="PANTHER" id="PTHR36154">
    <property type="entry name" value="DNA-BINDING TRANSCRIPTIONAL ACTIVATOR ALPA"/>
    <property type="match status" value="1"/>
</dbReference>